<dbReference type="EMBL" id="JAPFFF010000055">
    <property type="protein sequence ID" value="KAK8838427.1"/>
    <property type="molecule type" value="Genomic_DNA"/>
</dbReference>
<proteinExistence type="predicted"/>
<accession>A0ABR2GYK7</accession>
<evidence type="ECO:0000313" key="2">
    <source>
        <dbReference type="Proteomes" id="UP001470230"/>
    </source>
</evidence>
<gene>
    <name evidence="1" type="ORF">M9Y10_033053</name>
</gene>
<sequence>MSQNDEKINNVKEKKNFTELNEVKTIQRETKNPVLKFIKSEKSHLKNEIKDLYEYTEELFDIIIKDETIKESFATEINDIIKTMQEIIYTITYPILFGRINIQQQKREKKQH</sequence>
<organism evidence="1 2">
    <name type="scientific">Tritrichomonas musculus</name>
    <dbReference type="NCBI Taxonomy" id="1915356"/>
    <lineage>
        <taxon>Eukaryota</taxon>
        <taxon>Metamonada</taxon>
        <taxon>Parabasalia</taxon>
        <taxon>Tritrichomonadida</taxon>
        <taxon>Tritrichomonadidae</taxon>
        <taxon>Tritrichomonas</taxon>
    </lineage>
</organism>
<protein>
    <submittedName>
        <fullName evidence="1">Uncharacterized protein</fullName>
    </submittedName>
</protein>
<reference evidence="1 2" key="1">
    <citation type="submission" date="2024-04" db="EMBL/GenBank/DDBJ databases">
        <title>Tritrichomonas musculus Genome.</title>
        <authorList>
            <person name="Alves-Ferreira E."/>
            <person name="Grigg M."/>
            <person name="Lorenzi H."/>
            <person name="Galac M."/>
        </authorList>
    </citation>
    <scope>NUCLEOTIDE SEQUENCE [LARGE SCALE GENOMIC DNA]</scope>
    <source>
        <strain evidence="1 2">EAF2021</strain>
    </source>
</reference>
<evidence type="ECO:0000313" key="1">
    <source>
        <dbReference type="EMBL" id="KAK8838427.1"/>
    </source>
</evidence>
<dbReference type="Proteomes" id="UP001470230">
    <property type="component" value="Unassembled WGS sequence"/>
</dbReference>
<keyword evidence="2" id="KW-1185">Reference proteome</keyword>
<name>A0ABR2GYK7_9EUKA</name>
<comment type="caution">
    <text evidence="1">The sequence shown here is derived from an EMBL/GenBank/DDBJ whole genome shotgun (WGS) entry which is preliminary data.</text>
</comment>